<gene>
    <name evidence="3" type="ORF">PAMC26510_01635</name>
    <name evidence="2" type="ORF">PAMC26577_06630</name>
</gene>
<dbReference type="EMBL" id="NBTZ01000026">
    <property type="protein sequence ID" value="OTP78311.1"/>
    <property type="molecule type" value="Genomic_DNA"/>
</dbReference>
<proteinExistence type="predicted"/>
<accession>A0A242N3R7</accession>
<organism evidence="2 5">
    <name type="scientific">Caballeronia sordidicola</name>
    <name type="common">Burkholderia sordidicola</name>
    <dbReference type="NCBI Taxonomy" id="196367"/>
    <lineage>
        <taxon>Bacteria</taxon>
        <taxon>Pseudomonadati</taxon>
        <taxon>Pseudomonadota</taxon>
        <taxon>Betaproteobacteria</taxon>
        <taxon>Burkholderiales</taxon>
        <taxon>Burkholderiaceae</taxon>
        <taxon>Caballeronia</taxon>
    </lineage>
</organism>
<name>A0A242N3R7_CABSO</name>
<evidence type="ECO:0000313" key="2">
    <source>
        <dbReference type="EMBL" id="OTP78311.1"/>
    </source>
</evidence>
<dbReference type="EMBL" id="NBTY01000006">
    <property type="protein sequence ID" value="OTP80318.1"/>
    <property type="molecule type" value="Genomic_DNA"/>
</dbReference>
<reference evidence="3 4" key="1">
    <citation type="submission" date="2017-03" db="EMBL/GenBank/DDBJ databases">
        <title>Genome analysis of strain PAMC 26510.</title>
        <authorList>
            <person name="Oh H.-M."/>
            <person name="Yang J.-A."/>
        </authorList>
    </citation>
    <scope>NUCLEOTIDE SEQUENCE [LARGE SCALE GENOMIC DNA]</scope>
    <source>
        <strain evidence="3 4">PAMC 26510</strain>
    </source>
</reference>
<protein>
    <submittedName>
        <fullName evidence="2">Uncharacterized protein</fullName>
    </submittedName>
</protein>
<feature type="compositionally biased region" description="Polar residues" evidence="1">
    <location>
        <begin position="18"/>
        <end position="27"/>
    </location>
</feature>
<dbReference type="Proteomes" id="UP000194546">
    <property type="component" value="Unassembled WGS sequence"/>
</dbReference>
<comment type="caution">
    <text evidence="2">The sequence shown here is derived from an EMBL/GenBank/DDBJ whole genome shotgun (WGS) entry which is preliminary data.</text>
</comment>
<reference evidence="2 5" key="2">
    <citation type="submission" date="2017-03" db="EMBL/GenBank/DDBJ databases">
        <title>Genome analysis of strain PAMC 26577.</title>
        <authorList>
            <person name="Oh H.-M."/>
            <person name="Yang J.-A."/>
        </authorList>
    </citation>
    <scope>NUCLEOTIDE SEQUENCE [LARGE SCALE GENOMIC DNA]</scope>
    <source>
        <strain evidence="2 5">PAMC 26577</strain>
    </source>
</reference>
<evidence type="ECO:0000313" key="5">
    <source>
        <dbReference type="Proteomes" id="UP000195221"/>
    </source>
</evidence>
<sequence>MGLVQLENAACMTCAQASDRSGSQRLQNPFDEGVPHL</sequence>
<evidence type="ECO:0000313" key="3">
    <source>
        <dbReference type="EMBL" id="OTP80318.1"/>
    </source>
</evidence>
<dbReference type="AlphaFoldDB" id="A0A242N3R7"/>
<dbReference type="Proteomes" id="UP000195221">
    <property type="component" value="Unassembled WGS sequence"/>
</dbReference>
<feature type="region of interest" description="Disordered" evidence="1">
    <location>
        <begin position="18"/>
        <end position="37"/>
    </location>
</feature>
<evidence type="ECO:0000256" key="1">
    <source>
        <dbReference type="SAM" id="MobiDB-lite"/>
    </source>
</evidence>
<evidence type="ECO:0000313" key="4">
    <source>
        <dbReference type="Proteomes" id="UP000194546"/>
    </source>
</evidence>